<dbReference type="PANTHER" id="PTHR31760">
    <property type="entry name" value="S-ADENOSYL-L-METHIONINE-DEPENDENT METHYLTRANSFERASES SUPERFAMILY PROTEIN"/>
    <property type="match status" value="1"/>
</dbReference>
<reference evidence="7 8" key="1">
    <citation type="journal article" date="2009" name="J. Bacteriol.">
        <title>Draft genome sequence of the extremely acidophilic bacterium Acidithiobacillus caldus ATCC 51756 reveals metabolic versatility in the genus Acidithiobacillus.</title>
        <authorList>
            <person name="Valdes J."/>
            <person name="Quatrini R."/>
            <person name="Hallberg K."/>
            <person name="Dopson M."/>
            <person name="Valenzuela P.D."/>
            <person name="Holmes D.S."/>
        </authorList>
    </citation>
    <scope>NUCLEOTIDE SEQUENCE [LARGE SCALE GENOMIC DNA]</scope>
    <source>
        <strain evidence="8">ATCC 51756 / DSM 8584 / KU</strain>
    </source>
</reference>
<dbReference type="PANTHER" id="PTHR31760:SF0">
    <property type="entry name" value="S-ADENOSYL-L-METHIONINE-DEPENDENT METHYLTRANSFERASES SUPERFAMILY PROTEIN"/>
    <property type="match status" value="1"/>
</dbReference>
<evidence type="ECO:0000256" key="2">
    <source>
        <dbReference type="ARBA" id="ARBA00022552"/>
    </source>
</evidence>
<dbReference type="HOGENOM" id="CLU_065341_2_0_6"/>
<keyword evidence="5 6" id="KW-0949">S-adenosyl-L-methionine</keyword>
<dbReference type="EMBL" id="CP005986">
    <property type="protein sequence ID" value="AIA53914.1"/>
    <property type="molecule type" value="Genomic_DNA"/>
</dbReference>
<gene>
    <name evidence="6" type="primary">rsmG</name>
    <name evidence="7" type="ORF">Acaty_c0022</name>
</gene>
<dbReference type="GO" id="GO:0005829">
    <property type="term" value="C:cytosol"/>
    <property type="evidence" value="ECO:0007669"/>
    <property type="project" value="TreeGrafter"/>
</dbReference>
<dbReference type="KEGG" id="acz:Acaty_c0022"/>
<feature type="binding site" evidence="6">
    <location>
        <position position="149"/>
    </location>
    <ligand>
        <name>S-adenosyl-L-methionine</name>
        <dbReference type="ChEBI" id="CHEBI:59789"/>
    </ligand>
</feature>
<keyword evidence="1 6" id="KW-0963">Cytoplasm</keyword>
<comment type="caution">
    <text evidence="6">Lacks conserved residue(s) required for the propagation of feature annotation.</text>
</comment>
<comment type="catalytic activity">
    <reaction evidence="6">
        <text>guanosine(527) in 16S rRNA + S-adenosyl-L-methionine = N(7)-methylguanosine(527) in 16S rRNA + S-adenosyl-L-homocysteine</text>
        <dbReference type="Rhea" id="RHEA:42732"/>
        <dbReference type="Rhea" id="RHEA-COMP:10209"/>
        <dbReference type="Rhea" id="RHEA-COMP:10210"/>
        <dbReference type="ChEBI" id="CHEBI:57856"/>
        <dbReference type="ChEBI" id="CHEBI:59789"/>
        <dbReference type="ChEBI" id="CHEBI:74269"/>
        <dbReference type="ChEBI" id="CHEBI:74480"/>
        <dbReference type="EC" id="2.1.1.170"/>
    </reaction>
</comment>
<dbReference type="Gene3D" id="3.40.50.150">
    <property type="entry name" value="Vaccinia Virus protein VP39"/>
    <property type="match status" value="1"/>
</dbReference>
<dbReference type="EC" id="2.1.1.170" evidence="6"/>
<dbReference type="NCBIfam" id="TIGR00138">
    <property type="entry name" value="rsmG_gidB"/>
    <property type="match status" value="1"/>
</dbReference>
<feature type="binding site" evidence="6">
    <location>
        <position position="83"/>
    </location>
    <ligand>
        <name>S-adenosyl-L-methionine</name>
        <dbReference type="ChEBI" id="CHEBI:59789"/>
    </ligand>
</feature>
<dbReference type="GeneID" id="92930091"/>
<keyword evidence="3 6" id="KW-0489">Methyltransferase</keyword>
<dbReference type="SUPFAM" id="SSF53335">
    <property type="entry name" value="S-adenosyl-L-methionine-dependent methyltransferases"/>
    <property type="match status" value="1"/>
</dbReference>
<evidence type="ECO:0000256" key="3">
    <source>
        <dbReference type="ARBA" id="ARBA00022603"/>
    </source>
</evidence>
<dbReference type="RefSeq" id="WP_004869695.1">
    <property type="nucleotide sequence ID" value="NZ_CP005986.1"/>
</dbReference>
<comment type="subcellular location">
    <subcellularLocation>
        <location evidence="6">Cytoplasm</location>
    </subcellularLocation>
</comment>
<dbReference type="Pfam" id="PF02527">
    <property type="entry name" value="GidB"/>
    <property type="match status" value="1"/>
</dbReference>
<evidence type="ECO:0000256" key="5">
    <source>
        <dbReference type="ARBA" id="ARBA00022691"/>
    </source>
</evidence>
<dbReference type="GO" id="GO:0070043">
    <property type="term" value="F:rRNA (guanine-N7-)-methyltransferase activity"/>
    <property type="evidence" value="ECO:0007669"/>
    <property type="project" value="UniProtKB-UniRule"/>
</dbReference>
<feature type="binding site" evidence="6">
    <location>
        <begin position="134"/>
        <end position="135"/>
    </location>
    <ligand>
        <name>S-adenosyl-L-methionine</name>
        <dbReference type="ChEBI" id="CHEBI:59789"/>
    </ligand>
</feature>
<proteinExistence type="inferred from homology"/>
<evidence type="ECO:0000256" key="4">
    <source>
        <dbReference type="ARBA" id="ARBA00022679"/>
    </source>
</evidence>
<dbReference type="AlphaFoldDB" id="A0A059ZLH0"/>
<evidence type="ECO:0000256" key="1">
    <source>
        <dbReference type="ARBA" id="ARBA00022490"/>
    </source>
</evidence>
<evidence type="ECO:0000313" key="7">
    <source>
        <dbReference type="EMBL" id="AIA53914.1"/>
    </source>
</evidence>
<protein>
    <recommendedName>
        <fullName evidence="6">Ribosomal RNA small subunit methyltransferase G</fullName>
        <ecNumber evidence="6">2.1.1.170</ecNumber>
    </recommendedName>
    <alternativeName>
        <fullName evidence="6">16S rRNA 7-methylguanosine methyltransferase</fullName>
        <shortName evidence="6">16S rRNA m7G methyltransferase</shortName>
    </alternativeName>
</protein>
<organism evidence="7 8">
    <name type="scientific">Acidithiobacillus caldus (strain ATCC 51756 / DSM 8584 / KU)</name>
    <dbReference type="NCBI Taxonomy" id="637389"/>
    <lineage>
        <taxon>Bacteria</taxon>
        <taxon>Pseudomonadati</taxon>
        <taxon>Pseudomonadota</taxon>
        <taxon>Acidithiobacillia</taxon>
        <taxon>Acidithiobacillales</taxon>
        <taxon>Acidithiobacillaceae</taxon>
        <taxon>Acidithiobacillus</taxon>
    </lineage>
</organism>
<feature type="binding site" evidence="6">
    <location>
        <position position="88"/>
    </location>
    <ligand>
        <name>S-adenosyl-L-methionine</name>
        <dbReference type="ChEBI" id="CHEBI:59789"/>
    </ligand>
</feature>
<accession>A0A059ZLH0</accession>
<name>A0A059ZLH0_ACICK</name>
<comment type="function">
    <text evidence="6">Specifically methylates the N7 position of guanine in position 527 of 16S rRNA.</text>
</comment>
<dbReference type="InterPro" id="IPR003682">
    <property type="entry name" value="rRNA_ssu_MeTfrase_G"/>
</dbReference>
<keyword evidence="4 6" id="KW-0808">Transferase</keyword>
<keyword evidence="2 6" id="KW-0698">rRNA processing</keyword>
<evidence type="ECO:0000313" key="8">
    <source>
        <dbReference type="Proteomes" id="UP000005522"/>
    </source>
</evidence>
<sequence length="215" mass="23152">MGDFPTELLRQQLGEGLVALGLDTAVGEAARDGLLDYLAQLQRWNRSHNLTAIRDPHAMVAQHLLDSLALLPHLPDGLLLDVGSGAGLPGVPLAIVRSGQDFVLIEPNAKKAAFLRHVHRHLGLVRVVVHAGRVENYRPPEPAAAVLSRATASLARLDAMTQHLQASGTRVLAAKGPGWREEMREWPRAASLAPESIPLAVPGLPPRFLVRWPGG</sequence>
<evidence type="ECO:0000256" key="6">
    <source>
        <dbReference type="HAMAP-Rule" id="MF_00074"/>
    </source>
</evidence>
<comment type="similarity">
    <text evidence="6">Belongs to the methyltransferase superfamily. RNA methyltransferase RsmG family.</text>
</comment>
<dbReference type="Proteomes" id="UP000005522">
    <property type="component" value="Chromosome"/>
</dbReference>
<dbReference type="eggNOG" id="COG0357">
    <property type="taxonomic scope" value="Bacteria"/>
</dbReference>
<dbReference type="InterPro" id="IPR029063">
    <property type="entry name" value="SAM-dependent_MTases_sf"/>
</dbReference>
<dbReference type="HAMAP" id="MF_00074">
    <property type="entry name" value="16SrRNA_methyltr_G"/>
    <property type="match status" value="1"/>
</dbReference>